<feature type="non-terminal residue" evidence="1">
    <location>
        <position position="1"/>
    </location>
</feature>
<dbReference type="EMBL" id="QZJW01000004">
    <property type="protein sequence ID" value="RJO62133.1"/>
    <property type="molecule type" value="Genomic_DNA"/>
</dbReference>
<evidence type="ECO:0000313" key="2">
    <source>
        <dbReference type="Proteomes" id="UP000285655"/>
    </source>
</evidence>
<comment type="caution">
    <text evidence="1">The sequence shown here is derived from an EMBL/GenBank/DDBJ whole genome shotgun (WGS) entry which is preliminary data.</text>
</comment>
<protein>
    <submittedName>
        <fullName evidence="1">Uncharacterized protein</fullName>
    </submittedName>
</protein>
<gene>
    <name evidence="1" type="ORF">C4544_00685</name>
</gene>
<proteinExistence type="predicted"/>
<dbReference type="Proteomes" id="UP000285655">
    <property type="component" value="Unassembled WGS sequence"/>
</dbReference>
<accession>A0A419DG72</accession>
<name>A0A419DG72_9BACT</name>
<reference evidence="1 2" key="1">
    <citation type="journal article" date="2017" name="ISME J.">
        <title>Energy and carbon metabolisms in a deep terrestrial subsurface fluid microbial community.</title>
        <authorList>
            <person name="Momper L."/>
            <person name="Jungbluth S.P."/>
            <person name="Lee M.D."/>
            <person name="Amend J.P."/>
        </authorList>
    </citation>
    <scope>NUCLEOTIDE SEQUENCE [LARGE SCALE GENOMIC DNA]</scope>
    <source>
        <strain evidence="1">SURF_29</strain>
    </source>
</reference>
<dbReference type="AlphaFoldDB" id="A0A419DG72"/>
<organism evidence="1 2">
    <name type="scientific">candidate division WS5 bacterium</name>
    <dbReference type="NCBI Taxonomy" id="2093353"/>
    <lineage>
        <taxon>Bacteria</taxon>
        <taxon>candidate division WS5</taxon>
    </lineage>
</organism>
<evidence type="ECO:0000313" key="1">
    <source>
        <dbReference type="EMBL" id="RJO62133.1"/>
    </source>
</evidence>
<sequence>QISYFEFHMGNAAWLVNGYRLKRAGHIGLMQHLLILAHKPDVIMLHSGDVYSEEKSCVFMLAGYVRLSSQEGPGK</sequence>